<proteinExistence type="predicted"/>
<feature type="transmembrane region" description="Helical" evidence="4">
    <location>
        <begin position="39"/>
        <end position="56"/>
    </location>
</feature>
<keyword evidence="1" id="KW-0805">Transcription regulation</keyword>
<feature type="transmembrane region" description="Helical" evidence="4">
    <location>
        <begin position="6"/>
        <end position="27"/>
    </location>
</feature>
<reference evidence="7" key="1">
    <citation type="journal article" date="2019" name="Int. J. Syst. Evol. Microbiol.">
        <title>The Global Catalogue of Microorganisms (GCM) 10K type strain sequencing project: providing services to taxonomists for standard genome sequencing and annotation.</title>
        <authorList>
            <consortium name="The Broad Institute Genomics Platform"/>
            <consortium name="The Broad Institute Genome Sequencing Center for Infectious Disease"/>
            <person name="Wu L."/>
            <person name="Ma J."/>
        </authorList>
    </citation>
    <scope>NUCLEOTIDE SEQUENCE [LARGE SCALE GENOMIC DNA]</scope>
    <source>
        <strain evidence="7">KCTC 22209</strain>
    </source>
</reference>
<dbReference type="Pfam" id="PF12833">
    <property type="entry name" value="HTH_18"/>
    <property type="match status" value="1"/>
</dbReference>
<evidence type="ECO:0000256" key="4">
    <source>
        <dbReference type="SAM" id="Phobius"/>
    </source>
</evidence>
<keyword evidence="4" id="KW-0812">Transmembrane</keyword>
<dbReference type="PANTHER" id="PTHR43280">
    <property type="entry name" value="ARAC-FAMILY TRANSCRIPTIONAL REGULATOR"/>
    <property type="match status" value="1"/>
</dbReference>
<keyword evidence="4" id="KW-1133">Transmembrane helix</keyword>
<dbReference type="EMBL" id="JBHUPE010000004">
    <property type="protein sequence ID" value="MFD2903775.1"/>
    <property type="molecule type" value="Genomic_DNA"/>
</dbReference>
<feature type="domain" description="HTH araC/xylS-type" evidence="5">
    <location>
        <begin position="257"/>
        <end position="365"/>
    </location>
</feature>
<dbReference type="RefSeq" id="WP_380919316.1">
    <property type="nucleotide sequence ID" value="NZ_JBHUPE010000004.1"/>
</dbReference>
<evidence type="ECO:0000313" key="7">
    <source>
        <dbReference type="Proteomes" id="UP001597509"/>
    </source>
</evidence>
<dbReference type="Proteomes" id="UP001597509">
    <property type="component" value="Unassembled WGS sequence"/>
</dbReference>
<dbReference type="PROSITE" id="PS01124">
    <property type="entry name" value="HTH_ARAC_FAMILY_2"/>
    <property type="match status" value="1"/>
</dbReference>
<dbReference type="SMART" id="SM00342">
    <property type="entry name" value="HTH_ARAC"/>
    <property type="match status" value="1"/>
</dbReference>
<gene>
    <name evidence="6" type="ORF">ACFS6I_07570</name>
</gene>
<feature type="transmembrane region" description="Helical" evidence="4">
    <location>
        <begin position="178"/>
        <end position="196"/>
    </location>
</feature>
<dbReference type="PANTHER" id="PTHR43280:SF29">
    <property type="entry name" value="ARAC-FAMILY TRANSCRIPTIONAL REGULATOR"/>
    <property type="match status" value="1"/>
</dbReference>
<feature type="transmembrane region" description="Helical" evidence="4">
    <location>
        <begin position="137"/>
        <end position="157"/>
    </location>
</feature>
<keyword evidence="4" id="KW-0472">Membrane</keyword>
<keyword evidence="3" id="KW-0804">Transcription</keyword>
<dbReference type="SUPFAM" id="SSF46689">
    <property type="entry name" value="Homeodomain-like"/>
    <property type="match status" value="1"/>
</dbReference>
<comment type="caution">
    <text evidence="6">The sequence shown here is derived from an EMBL/GenBank/DDBJ whole genome shotgun (WGS) entry which is preliminary data.</text>
</comment>
<feature type="transmembrane region" description="Helical" evidence="4">
    <location>
        <begin position="98"/>
        <end position="117"/>
    </location>
</feature>
<evidence type="ECO:0000256" key="3">
    <source>
        <dbReference type="ARBA" id="ARBA00023163"/>
    </source>
</evidence>
<organism evidence="6 7">
    <name type="scientific">Sphingobacterium anhuiense</name>
    <dbReference type="NCBI Taxonomy" id="493780"/>
    <lineage>
        <taxon>Bacteria</taxon>
        <taxon>Pseudomonadati</taxon>
        <taxon>Bacteroidota</taxon>
        <taxon>Sphingobacteriia</taxon>
        <taxon>Sphingobacteriales</taxon>
        <taxon>Sphingobacteriaceae</taxon>
        <taxon>Sphingobacterium</taxon>
    </lineage>
</organism>
<sequence length="371" mass="42954">MAEINTLAAFNAFSAGALWLLGSLIFIGFDKVNIQANRWLGAFYGILACNFTQLFLEEFRIGGSLLIHLMELPRWAMLPCLYMAVHHYVSPSLNKKEWFLHFVPFLLFLLFSFVYLMPQLFNQQYDLPILPPWIGFIIRYFFFVQMIYYWIACFSLLRRHQRNLKMLASFTDNIDLKWLSYLLLSVLFMILIRIVSMSNVNVTYYSPILYFLGIIILAYATLTQKSIYALETYQPAEKEEMIPKKISNERLTTEQVEELQSVLTRKTVGEKLYLDPSLTLSVLSGKIGISTHELSYILNNGLGKNFYQFINELRTEEAKSLLLSEDTKHLDMFGVAIRAGFNSKTTFYTTFKKATGLTPKEYIKANSDASR</sequence>
<dbReference type="Gene3D" id="1.10.10.60">
    <property type="entry name" value="Homeodomain-like"/>
    <property type="match status" value="1"/>
</dbReference>
<accession>A0ABW5YU35</accession>
<evidence type="ECO:0000256" key="1">
    <source>
        <dbReference type="ARBA" id="ARBA00023015"/>
    </source>
</evidence>
<evidence type="ECO:0000313" key="6">
    <source>
        <dbReference type="EMBL" id="MFD2903775.1"/>
    </source>
</evidence>
<feature type="transmembrane region" description="Helical" evidence="4">
    <location>
        <begin position="202"/>
        <end position="222"/>
    </location>
</feature>
<protein>
    <submittedName>
        <fullName evidence="6">Helix-turn-helix domain-containing protein</fullName>
    </submittedName>
</protein>
<dbReference type="InterPro" id="IPR009057">
    <property type="entry name" value="Homeodomain-like_sf"/>
</dbReference>
<keyword evidence="7" id="KW-1185">Reference proteome</keyword>
<evidence type="ECO:0000259" key="5">
    <source>
        <dbReference type="PROSITE" id="PS01124"/>
    </source>
</evidence>
<keyword evidence="2" id="KW-0238">DNA-binding</keyword>
<name>A0ABW5YU35_9SPHI</name>
<dbReference type="InterPro" id="IPR018060">
    <property type="entry name" value="HTH_AraC"/>
</dbReference>
<evidence type="ECO:0000256" key="2">
    <source>
        <dbReference type="ARBA" id="ARBA00023125"/>
    </source>
</evidence>